<feature type="region of interest" description="Disordered" evidence="1">
    <location>
        <begin position="1"/>
        <end position="119"/>
    </location>
</feature>
<accession>A0A5C3P537</accession>
<dbReference type="InParanoid" id="A0A5C3P537"/>
<feature type="transmembrane region" description="Helical" evidence="2">
    <location>
        <begin position="158"/>
        <end position="182"/>
    </location>
</feature>
<feature type="region of interest" description="Disordered" evidence="1">
    <location>
        <begin position="353"/>
        <end position="513"/>
    </location>
</feature>
<dbReference type="STRING" id="1314778.A0A5C3P537"/>
<feature type="compositionally biased region" description="Low complexity" evidence="1">
    <location>
        <begin position="15"/>
        <end position="110"/>
    </location>
</feature>
<dbReference type="Proteomes" id="UP000308197">
    <property type="component" value="Unassembled WGS sequence"/>
</dbReference>
<reference evidence="3 4" key="1">
    <citation type="journal article" date="2019" name="Nat. Ecol. Evol.">
        <title>Megaphylogeny resolves global patterns of mushroom evolution.</title>
        <authorList>
            <person name="Varga T."/>
            <person name="Krizsan K."/>
            <person name="Foldi C."/>
            <person name="Dima B."/>
            <person name="Sanchez-Garcia M."/>
            <person name="Sanchez-Ramirez S."/>
            <person name="Szollosi G.J."/>
            <person name="Szarkandi J.G."/>
            <person name="Papp V."/>
            <person name="Albert L."/>
            <person name="Andreopoulos W."/>
            <person name="Angelini C."/>
            <person name="Antonin V."/>
            <person name="Barry K.W."/>
            <person name="Bougher N.L."/>
            <person name="Buchanan P."/>
            <person name="Buyck B."/>
            <person name="Bense V."/>
            <person name="Catcheside P."/>
            <person name="Chovatia M."/>
            <person name="Cooper J."/>
            <person name="Damon W."/>
            <person name="Desjardin D."/>
            <person name="Finy P."/>
            <person name="Geml J."/>
            <person name="Haridas S."/>
            <person name="Hughes K."/>
            <person name="Justo A."/>
            <person name="Karasinski D."/>
            <person name="Kautmanova I."/>
            <person name="Kiss B."/>
            <person name="Kocsube S."/>
            <person name="Kotiranta H."/>
            <person name="LaButti K.M."/>
            <person name="Lechner B.E."/>
            <person name="Liimatainen K."/>
            <person name="Lipzen A."/>
            <person name="Lukacs Z."/>
            <person name="Mihaltcheva S."/>
            <person name="Morgado L.N."/>
            <person name="Niskanen T."/>
            <person name="Noordeloos M.E."/>
            <person name="Ohm R.A."/>
            <person name="Ortiz-Santana B."/>
            <person name="Ovrebo C."/>
            <person name="Racz N."/>
            <person name="Riley R."/>
            <person name="Savchenko A."/>
            <person name="Shiryaev A."/>
            <person name="Soop K."/>
            <person name="Spirin V."/>
            <person name="Szebenyi C."/>
            <person name="Tomsovsky M."/>
            <person name="Tulloss R.E."/>
            <person name="Uehling J."/>
            <person name="Grigoriev I.V."/>
            <person name="Vagvolgyi C."/>
            <person name="Papp T."/>
            <person name="Martin F.M."/>
            <person name="Miettinen O."/>
            <person name="Hibbett D.S."/>
            <person name="Nagy L.G."/>
        </authorList>
    </citation>
    <scope>NUCLEOTIDE SEQUENCE [LARGE SCALE GENOMIC DNA]</scope>
    <source>
        <strain evidence="3 4">HHB13444</strain>
    </source>
</reference>
<dbReference type="EMBL" id="ML211374">
    <property type="protein sequence ID" value="TFK83678.1"/>
    <property type="molecule type" value="Genomic_DNA"/>
</dbReference>
<feature type="compositionally biased region" description="Polar residues" evidence="1">
    <location>
        <begin position="414"/>
        <end position="434"/>
    </location>
</feature>
<sequence>MSSITFTPVIPPADPTTTTTSTTSSDPPTSTSTTSDTSTTTSTTDTSTTTTTDTSTTSSDTSSSTVASSSTTSSSSDTSTSTTSSTSSSTSTSTTSSSSSIPTSLPPTTSERAFTTTDADGNVATSTSFVIITPTISGTSSTDSTKGTSKGFFQNTGAVAGVFSAVGIVALVLIVALVTNAVRRRRAKKLDREIAEAAAEAAYAQPAFTDDDYFPPDDRLGNGGSSNGGDLRSMTTTGYSDTTHGTFAQQPMGHGESYNMAELNPYEYGAAGVGAAGAAGVGAMGLNRARSQTQPYNAFAGPAPDMPNPYDPNNVYNQQQDPRYRSPGPGNEMDLLSAAGLGGGAAAGYGAAHQGYGPGPNQPGANLGRNPSLGPSQATSASEYSSYAQHPQAGYQHEYSSYPAQPAPGAYGNPFQQAPPQSYQGQPPQTQSRPLSMGDPYGGYVEEPQEAAPGYTSPTPPAAGARAPSPGPERLLGGNFASPPASSEGHEHDYQDEDDYAYEPKRVLKVANE</sequence>
<organism evidence="3 4">
    <name type="scientific">Polyporus arcularius HHB13444</name>
    <dbReference type="NCBI Taxonomy" id="1314778"/>
    <lineage>
        <taxon>Eukaryota</taxon>
        <taxon>Fungi</taxon>
        <taxon>Dikarya</taxon>
        <taxon>Basidiomycota</taxon>
        <taxon>Agaricomycotina</taxon>
        <taxon>Agaricomycetes</taxon>
        <taxon>Polyporales</taxon>
        <taxon>Polyporaceae</taxon>
        <taxon>Polyporus</taxon>
    </lineage>
</organism>
<keyword evidence="2" id="KW-1133">Transmembrane helix</keyword>
<feature type="region of interest" description="Disordered" evidence="1">
    <location>
        <begin position="301"/>
        <end position="337"/>
    </location>
</feature>
<evidence type="ECO:0000313" key="3">
    <source>
        <dbReference type="EMBL" id="TFK83678.1"/>
    </source>
</evidence>
<feature type="compositionally biased region" description="Basic and acidic residues" evidence="1">
    <location>
        <begin position="502"/>
        <end position="513"/>
    </location>
</feature>
<name>A0A5C3P537_9APHY</name>
<proteinExistence type="predicted"/>
<keyword evidence="4" id="KW-1185">Reference proteome</keyword>
<evidence type="ECO:0000256" key="2">
    <source>
        <dbReference type="SAM" id="Phobius"/>
    </source>
</evidence>
<evidence type="ECO:0000256" key="1">
    <source>
        <dbReference type="SAM" id="MobiDB-lite"/>
    </source>
</evidence>
<evidence type="ECO:0008006" key="5">
    <source>
        <dbReference type="Google" id="ProtNLM"/>
    </source>
</evidence>
<evidence type="ECO:0000313" key="4">
    <source>
        <dbReference type="Proteomes" id="UP000308197"/>
    </source>
</evidence>
<protein>
    <recommendedName>
        <fullName evidence="5">REJ domain-containing protein</fullName>
    </recommendedName>
</protein>
<feature type="compositionally biased region" description="Polar residues" evidence="1">
    <location>
        <begin position="373"/>
        <end position="389"/>
    </location>
</feature>
<keyword evidence="2" id="KW-0812">Transmembrane</keyword>
<dbReference type="AlphaFoldDB" id="A0A5C3P537"/>
<gene>
    <name evidence="3" type="ORF">K466DRAFT_602658</name>
</gene>
<keyword evidence="2" id="KW-0472">Membrane</keyword>